<feature type="compositionally biased region" description="Basic residues" evidence="2">
    <location>
        <begin position="254"/>
        <end position="269"/>
    </location>
</feature>
<dbReference type="PANTHER" id="PTHR44144:SF1">
    <property type="entry name" value="DNAJ HOMOLOG SUBFAMILY C MEMBER 9"/>
    <property type="match status" value="1"/>
</dbReference>
<dbReference type="EMBL" id="JARGDH010000004">
    <property type="protein sequence ID" value="KAL0271414.1"/>
    <property type="molecule type" value="Genomic_DNA"/>
</dbReference>
<dbReference type="PRINTS" id="PR00625">
    <property type="entry name" value="JDOMAIN"/>
</dbReference>
<dbReference type="GO" id="GO:0031072">
    <property type="term" value="F:heat shock protein binding"/>
    <property type="evidence" value="ECO:0007669"/>
    <property type="project" value="TreeGrafter"/>
</dbReference>
<dbReference type="Pfam" id="PF00226">
    <property type="entry name" value="DnaJ"/>
    <property type="match status" value="1"/>
</dbReference>
<dbReference type="SMART" id="SM00271">
    <property type="entry name" value="DnaJ"/>
    <property type="match status" value="1"/>
</dbReference>
<dbReference type="GO" id="GO:0005634">
    <property type="term" value="C:nucleus"/>
    <property type="evidence" value="ECO:0007669"/>
    <property type="project" value="TreeGrafter"/>
</dbReference>
<dbReference type="InterPro" id="IPR056453">
    <property type="entry name" value="HTH_DNAJC9"/>
</dbReference>
<dbReference type="AlphaFoldDB" id="A0AAW2HNB5"/>
<dbReference type="CDD" id="cd06257">
    <property type="entry name" value="DnaJ"/>
    <property type="match status" value="1"/>
</dbReference>
<keyword evidence="1" id="KW-0597">Phosphoprotein</keyword>
<accession>A0AAW2HNB5</accession>
<gene>
    <name evidence="4" type="ORF">PYX00_008519</name>
</gene>
<evidence type="ECO:0000256" key="1">
    <source>
        <dbReference type="ARBA" id="ARBA00022553"/>
    </source>
</evidence>
<dbReference type="InterPro" id="IPR052594">
    <property type="entry name" value="J_domain-containing_protein"/>
</dbReference>
<proteinExistence type="predicted"/>
<reference evidence="4" key="1">
    <citation type="journal article" date="2024" name="Gigascience">
        <title>Chromosome-level genome of the poultry shaft louse Menopon gallinae provides insight into the host-switching and adaptive evolution of parasitic lice.</title>
        <authorList>
            <person name="Xu Y."/>
            <person name="Ma L."/>
            <person name="Liu S."/>
            <person name="Liang Y."/>
            <person name="Liu Q."/>
            <person name="He Z."/>
            <person name="Tian L."/>
            <person name="Duan Y."/>
            <person name="Cai W."/>
            <person name="Li H."/>
            <person name="Song F."/>
        </authorList>
    </citation>
    <scope>NUCLEOTIDE SEQUENCE</scope>
    <source>
        <strain evidence="4">Cailab_2023a</strain>
    </source>
</reference>
<protein>
    <recommendedName>
        <fullName evidence="3">J domain-containing protein</fullName>
    </recommendedName>
</protein>
<dbReference type="InterPro" id="IPR036869">
    <property type="entry name" value="J_dom_sf"/>
</dbReference>
<dbReference type="InterPro" id="IPR001623">
    <property type="entry name" value="DnaJ_domain"/>
</dbReference>
<evidence type="ECO:0000313" key="4">
    <source>
        <dbReference type="EMBL" id="KAL0271414.1"/>
    </source>
</evidence>
<evidence type="ECO:0000259" key="3">
    <source>
        <dbReference type="PROSITE" id="PS50076"/>
    </source>
</evidence>
<dbReference type="SUPFAM" id="SSF46565">
    <property type="entry name" value="Chaperone J-domain"/>
    <property type="match status" value="1"/>
</dbReference>
<dbReference type="Gene3D" id="1.10.287.110">
    <property type="entry name" value="DnaJ domain"/>
    <property type="match status" value="1"/>
</dbReference>
<organism evidence="4">
    <name type="scientific">Menopon gallinae</name>
    <name type="common">poultry shaft louse</name>
    <dbReference type="NCBI Taxonomy" id="328185"/>
    <lineage>
        <taxon>Eukaryota</taxon>
        <taxon>Metazoa</taxon>
        <taxon>Ecdysozoa</taxon>
        <taxon>Arthropoda</taxon>
        <taxon>Hexapoda</taxon>
        <taxon>Insecta</taxon>
        <taxon>Pterygota</taxon>
        <taxon>Neoptera</taxon>
        <taxon>Paraneoptera</taxon>
        <taxon>Psocodea</taxon>
        <taxon>Troctomorpha</taxon>
        <taxon>Phthiraptera</taxon>
        <taxon>Amblycera</taxon>
        <taxon>Menoponidae</taxon>
        <taxon>Menopon</taxon>
    </lineage>
</organism>
<dbReference type="Pfam" id="PF23302">
    <property type="entry name" value="HTH_DNAJC9"/>
    <property type="match status" value="1"/>
</dbReference>
<comment type="caution">
    <text evidence="4">The sequence shown here is derived from an EMBL/GenBank/DDBJ whole genome shotgun (WGS) entry which is preliminary data.</text>
</comment>
<feature type="region of interest" description="Disordered" evidence="2">
    <location>
        <begin position="247"/>
        <end position="269"/>
    </location>
</feature>
<name>A0AAW2HNB5_9NEOP</name>
<sequence length="269" mass="31243">MSKMTNLLSLCKKYFGQDNLYDVLGIPKNASEQQVKKAYHKLSLKVHPDRVEEAEKEEATEKFKVLGKIHSILSIKEKRAVYDETGCIDEEDHSLGDCDWLNYWRAVFRPISEKDISDYEKRYKNSYEEAMDLKKAYLNGKGNMDLIYEFVPFTNCDEEDRLKKIIQKFIDDGEVPAYDSFVNESPRKAAKRKRKYELEAKKAEALSGTHGDPTGEETLKLLIESRQRDRGEQMNKFFDSLAAKYGGQQEEKKRKVTKTTGKKRKRALV</sequence>
<dbReference type="FunFam" id="1.10.287.110:FF:000035">
    <property type="entry name" value="DnaJ homolog subfamily C member 9"/>
    <property type="match status" value="1"/>
</dbReference>
<dbReference type="PANTHER" id="PTHR44144">
    <property type="entry name" value="DNAJ HOMOLOG SUBFAMILY C MEMBER 9"/>
    <property type="match status" value="1"/>
</dbReference>
<dbReference type="GO" id="GO:0005737">
    <property type="term" value="C:cytoplasm"/>
    <property type="evidence" value="ECO:0007669"/>
    <property type="project" value="TreeGrafter"/>
</dbReference>
<evidence type="ECO:0000256" key="2">
    <source>
        <dbReference type="SAM" id="MobiDB-lite"/>
    </source>
</evidence>
<dbReference type="PROSITE" id="PS50076">
    <property type="entry name" value="DNAJ_2"/>
    <property type="match status" value="1"/>
</dbReference>
<feature type="domain" description="J" evidence="3">
    <location>
        <begin position="19"/>
        <end position="86"/>
    </location>
</feature>